<comment type="caution">
    <text evidence="1">The sequence shown here is derived from an EMBL/GenBank/DDBJ whole genome shotgun (WGS) entry which is preliminary data.</text>
</comment>
<accession>A0A2G5VV33</accession>
<gene>
    <name evidence="1" type="primary">Cnig_chr_I.g84</name>
    <name evidence="1" type="ORF">B9Z55_000084</name>
</gene>
<dbReference type="EMBL" id="PDUG01000001">
    <property type="protein sequence ID" value="PIC55655.1"/>
    <property type="molecule type" value="Genomic_DNA"/>
</dbReference>
<name>A0A2G5VV33_9PELO</name>
<protein>
    <submittedName>
        <fullName evidence="1">Uncharacterized protein</fullName>
    </submittedName>
</protein>
<proteinExistence type="predicted"/>
<dbReference type="Proteomes" id="UP000230233">
    <property type="component" value="Chromosome I"/>
</dbReference>
<organism evidence="1 2">
    <name type="scientific">Caenorhabditis nigoni</name>
    <dbReference type="NCBI Taxonomy" id="1611254"/>
    <lineage>
        <taxon>Eukaryota</taxon>
        <taxon>Metazoa</taxon>
        <taxon>Ecdysozoa</taxon>
        <taxon>Nematoda</taxon>
        <taxon>Chromadorea</taxon>
        <taxon>Rhabditida</taxon>
        <taxon>Rhabditina</taxon>
        <taxon>Rhabditomorpha</taxon>
        <taxon>Rhabditoidea</taxon>
        <taxon>Rhabditidae</taxon>
        <taxon>Peloderinae</taxon>
        <taxon>Caenorhabditis</taxon>
    </lineage>
</organism>
<evidence type="ECO:0000313" key="1">
    <source>
        <dbReference type="EMBL" id="PIC55655.1"/>
    </source>
</evidence>
<sequence length="83" mass="9472">MQMHRMFAQYHNWTCGSEWRLSAKFGKERCGTLTANGLKTGTINEQYAYTKKNQLCQSCFTKFPSTAFYDTISTYPVGHGLTS</sequence>
<keyword evidence="2" id="KW-1185">Reference proteome</keyword>
<evidence type="ECO:0000313" key="2">
    <source>
        <dbReference type="Proteomes" id="UP000230233"/>
    </source>
</evidence>
<reference evidence="2" key="1">
    <citation type="submission" date="2017-10" db="EMBL/GenBank/DDBJ databases">
        <title>Rapid genome shrinkage in a self-fertile nematode reveals novel sperm competition proteins.</title>
        <authorList>
            <person name="Yin D."/>
            <person name="Schwarz E.M."/>
            <person name="Thomas C.G."/>
            <person name="Felde R.L."/>
            <person name="Korf I.F."/>
            <person name="Cutter A.D."/>
            <person name="Schartner C.M."/>
            <person name="Ralston E.J."/>
            <person name="Meyer B.J."/>
            <person name="Haag E.S."/>
        </authorList>
    </citation>
    <scope>NUCLEOTIDE SEQUENCE [LARGE SCALE GENOMIC DNA]</scope>
    <source>
        <strain evidence="2">JU1422</strain>
    </source>
</reference>
<dbReference type="AlphaFoldDB" id="A0A2G5VV33"/>